<evidence type="ECO:0000256" key="1">
    <source>
        <dbReference type="SAM" id="MobiDB-lite"/>
    </source>
</evidence>
<sequence>MPSSNLLSFLRPLYDIAVWQFILMLGFKVDRRRTARLKFTWKMHQVVANFMCKLLEARPFDHLKARMEEAEVKTATEGWKPGDRPTKRMIEWCQDQWRRKDPAYPQENCAFSVNEPCTMPLFNDMPVCFNCGVPCPECRTELGEDIPQELSTAHALLHFGAIREESSEEDASSEPREVTSRMTLRSSRKE</sequence>
<organism evidence="2 3">
    <name type="scientific">Porites evermanni</name>
    <dbReference type="NCBI Taxonomy" id="104178"/>
    <lineage>
        <taxon>Eukaryota</taxon>
        <taxon>Metazoa</taxon>
        <taxon>Cnidaria</taxon>
        <taxon>Anthozoa</taxon>
        <taxon>Hexacorallia</taxon>
        <taxon>Scleractinia</taxon>
        <taxon>Fungiina</taxon>
        <taxon>Poritidae</taxon>
        <taxon>Porites</taxon>
    </lineage>
</organism>
<accession>A0ABN8LGI1</accession>
<evidence type="ECO:0000313" key="3">
    <source>
        <dbReference type="Proteomes" id="UP001159427"/>
    </source>
</evidence>
<evidence type="ECO:0000313" key="2">
    <source>
        <dbReference type="EMBL" id="CAH3015029.1"/>
    </source>
</evidence>
<dbReference type="Proteomes" id="UP001159427">
    <property type="component" value="Unassembled WGS sequence"/>
</dbReference>
<feature type="compositionally biased region" description="Polar residues" evidence="1">
    <location>
        <begin position="180"/>
        <end position="190"/>
    </location>
</feature>
<feature type="region of interest" description="Disordered" evidence="1">
    <location>
        <begin position="163"/>
        <end position="190"/>
    </location>
</feature>
<keyword evidence="3" id="KW-1185">Reference proteome</keyword>
<proteinExistence type="predicted"/>
<protein>
    <submittedName>
        <fullName evidence="2">Uncharacterized protein</fullName>
    </submittedName>
</protein>
<dbReference type="EMBL" id="CALNXI010000018">
    <property type="protein sequence ID" value="CAH3015029.1"/>
    <property type="molecule type" value="Genomic_DNA"/>
</dbReference>
<gene>
    <name evidence="2" type="ORF">PEVE_00011133</name>
</gene>
<reference evidence="2 3" key="1">
    <citation type="submission" date="2022-05" db="EMBL/GenBank/DDBJ databases">
        <authorList>
            <consortium name="Genoscope - CEA"/>
            <person name="William W."/>
        </authorList>
    </citation>
    <scope>NUCLEOTIDE SEQUENCE [LARGE SCALE GENOMIC DNA]</scope>
</reference>
<comment type="caution">
    <text evidence="2">The sequence shown here is derived from an EMBL/GenBank/DDBJ whole genome shotgun (WGS) entry which is preliminary data.</text>
</comment>
<name>A0ABN8LGI1_9CNID</name>